<evidence type="ECO:0000256" key="5">
    <source>
        <dbReference type="ARBA" id="ARBA00023136"/>
    </source>
</evidence>
<dbReference type="AlphaFoldDB" id="A0A1E8GKD9"/>
<dbReference type="STRING" id="1859473.BG261_07520"/>
<evidence type="ECO:0000256" key="2">
    <source>
        <dbReference type="ARBA" id="ARBA00022475"/>
    </source>
</evidence>
<dbReference type="Proteomes" id="UP000178622">
    <property type="component" value="Unassembled WGS sequence"/>
</dbReference>
<reference evidence="8" key="1">
    <citation type="submission" date="2016-09" db="EMBL/GenBank/DDBJ databases">
        <title>Draft genome sequence of a novel species of the family Streptococcaceae isolated from flowers.</title>
        <authorList>
            <person name="Chuah L.-O."/>
            <person name="Yap K.-P."/>
            <person name="Thong K.L."/>
            <person name="Liong M.T."/>
            <person name="Ahmad R."/>
            <person name="Rusul G."/>
        </authorList>
    </citation>
    <scope>NUCLEOTIDE SEQUENCE [LARGE SCALE GENOMIC DNA]</scope>
    <source>
        <strain evidence="8">DF1</strain>
    </source>
</reference>
<dbReference type="PANTHER" id="PTHR30250:SF11">
    <property type="entry name" value="O-ANTIGEN TRANSPORTER-RELATED"/>
    <property type="match status" value="1"/>
</dbReference>
<dbReference type="Pfam" id="PF01943">
    <property type="entry name" value="Polysacc_synt"/>
    <property type="match status" value="1"/>
</dbReference>
<keyword evidence="2" id="KW-1003">Cell membrane</keyword>
<dbReference type="PANTHER" id="PTHR30250">
    <property type="entry name" value="PST FAMILY PREDICTED COLANIC ACID TRANSPORTER"/>
    <property type="match status" value="1"/>
</dbReference>
<evidence type="ECO:0000256" key="4">
    <source>
        <dbReference type="ARBA" id="ARBA00022989"/>
    </source>
</evidence>
<evidence type="ECO:0000256" key="1">
    <source>
        <dbReference type="ARBA" id="ARBA00004651"/>
    </source>
</evidence>
<organism evidence="7 8">
    <name type="scientific">Floricoccus tropicus</name>
    <dbReference type="NCBI Taxonomy" id="1859473"/>
    <lineage>
        <taxon>Bacteria</taxon>
        <taxon>Bacillati</taxon>
        <taxon>Bacillota</taxon>
        <taxon>Bacilli</taxon>
        <taxon>Lactobacillales</taxon>
        <taxon>Streptococcaceae</taxon>
        <taxon>Floricoccus</taxon>
    </lineage>
</organism>
<feature type="transmembrane region" description="Helical" evidence="6">
    <location>
        <begin position="247"/>
        <end position="267"/>
    </location>
</feature>
<feature type="transmembrane region" description="Helical" evidence="6">
    <location>
        <begin position="41"/>
        <end position="62"/>
    </location>
</feature>
<evidence type="ECO:0000256" key="6">
    <source>
        <dbReference type="SAM" id="Phobius"/>
    </source>
</evidence>
<keyword evidence="3 6" id="KW-0812">Transmembrane</keyword>
<gene>
    <name evidence="7" type="ORF">BG261_07520</name>
</gene>
<feature type="transmembrane region" description="Helical" evidence="6">
    <location>
        <begin position="7"/>
        <end position="29"/>
    </location>
</feature>
<dbReference type="InterPro" id="IPR002797">
    <property type="entry name" value="Polysacc_synth"/>
</dbReference>
<keyword evidence="8" id="KW-1185">Reference proteome</keyword>
<comment type="subcellular location">
    <subcellularLocation>
        <location evidence="1">Cell membrane</location>
        <topology evidence="1">Multi-pass membrane protein</topology>
    </subcellularLocation>
</comment>
<feature type="transmembrane region" description="Helical" evidence="6">
    <location>
        <begin position="288"/>
        <end position="312"/>
    </location>
</feature>
<dbReference type="GO" id="GO:0005886">
    <property type="term" value="C:plasma membrane"/>
    <property type="evidence" value="ECO:0007669"/>
    <property type="project" value="UniProtKB-SubCell"/>
</dbReference>
<feature type="transmembrane region" description="Helical" evidence="6">
    <location>
        <begin position="324"/>
        <end position="345"/>
    </location>
</feature>
<evidence type="ECO:0000313" key="8">
    <source>
        <dbReference type="Proteomes" id="UP000178622"/>
    </source>
</evidence>
<feature type="transmembrane region" description="Helical" evidence="6">
    <location>
        <begin position="140"/>
        <end position="159"/>
    </location>
</feature>
<feature type="transmembrane region" description="Helical" evidence="6">
    <location>
        <begin position="208"/>
        <end position="227"/>
    </location>
</feature>
<protein>
    <submittedName>
        <fullName evidence="7">Polysaccharide biosynthesis protein</fullName>
    </submittedName>
</protein>
<comment type="caution">
    <text evidence="7">The sequence shown here is derived from an EMBL/GenBank/DDBJ whole genome shotgun (WGS) entry which is preliminary data.</text>
</comment>
<feature type="transmembrane region" description="Helical" evidence="6">
    <location>
        <begin position="112"/>
        <end position="133"/>
    </location>
</feature>
<feature type="transmembrane region" description="Helical" evidence="6">
    <location>
        <begin position="412"/>
        <end position="429"/>
    </location>
</feature>
<dbReference type="EMBL" id="MKIR01000024">
    <property type="protein sequence ID" value="OFI48732.1"/>
    <property type="molecule type" value="Genomic_DNA"/>
</dbReference>
<name>A0A1E8GKD9_9LACT</name>
<feature type="transmembrane region" description="Helical" evidence="6">
    <location>
        <begin position="165"/>
        <end position="187"/>
    </location>
</feature>
<evidence type="ECO:0000313" key="7">
    <source>
        <dbReference type="EMBL" id="OFI48732.1"/>
    </source>
</evidence>
<evidence type="ECO:0000256" key="3">
    <source>
        <dbReference type="ARBA" id="ARBA00022692"/>
    </source>
</evidence>
<feature type="transmembrane region" description="Helical" evidence="6">
    <location>
        <begin position="357"/>
        <end position="375"/>
    </location>
</feature>
<sequence length="481" mass="54916">MKVVKNIIYNTGYQVLMLLFPLITVPYVSRVLGKTGIGINAYTFSVLSFFVLFANLSVLTYGNREIAYVQDDKEKRSIIFWELMIIKAFATFISIALFLFLLFFFFRKWYSYYLIQSIMLIATLTDISWYFMGVEEFKKIILRNTVVRIVTVIVTFVFVKEPSDLWIYIATAPVSSLLGNLSTWTFIKNEIAPLDIRKINLKHHFKPVSMLFLPQIIMQVYLALNKVMLESMDSVVSSGFFDQSDKIIRVALTIVTSLSAAVIPRVSNLVSNNQHEEVEKIIQKTFSLVNAIGILLMFGVMAVSSTFAIYFFGSEYEPVGLVMFIQSIMIVFVAWANITGMQYLLPTNRLKDFTMSAIMGLITNIVLNLILIPIWGVYGSAAATVSTEAAVTLYQFWVLRDTFKISRLMKDTWKYLISGVIVFFIVRYLNNIMRISFLNYIIQAGVGVMVYTLVLVILRADIIKELMNLVNTVRNKEAKNG</sequence>
<keyword evidence="5 6" id="KW-0472">Membrane</keyword>
<dbReference type="RefSeq" id="WP_070793116.1">
    <property type="nucleotide sequence ID" value="NZ_MKIR01000024.1"/>
</dbReference>
<feature type="transmembrane region" description="Helical" evidence="6">
    <location>
        <begin position="83"/>
        <end position="106"/>
    </location>
</feature>
<accession>A0A1E8GKD9</accession>
<dbReference type="OrthoDB" id="9815702at2"/>
<proteinExistence type="predicted"/>
<feature type="transmembrane region" description="Helical" evidence="6">
    <location>
        <begin position="435"/>
        <end position="458"/>
    </location>
</feature>
<dbReference type="InterPro" id="IPR050833">
    <property type="entry name" value="Poly_Biosynth_Transport"/>
</dbReference>
<keyword evidence="4 6" id="KW-1133">Transmembrane helix</keyword>